<feature type="compositionally biased region" description="Gly residues" evidence="1">
    <location>
        <begin position="101"/>
        <end position="111"/>
    </location>
</feature>
<reference evidence="3" key="2">
    <citation type="journal article" date="2011" name="J. Biotechnol.">
        <title>Genome sequence of B. amyloliquefaciens type strain DSM7(T) reveals differences to plant-associated B. amyloliquefaciens FZB42.</title>
        <authorList>
            <person name="Ruckert C."/>
            <person name="Blom J."/>
            <person name="Chen X."/>
            <person name="Reva O."/>
            <person name="Borriss R."/>
        </authorList>
    </citation>
    <scope>NUCLEOTIDE SEQUENCE [LARGE SCALE GENOMIC DNA]</scope>
    <source>
        <strain evidence="3">DSM 7</strain>
    </source>
</reference>
<organism evidence="2 3">
    <name type="scientific">Bacillus amyloliquefaciens (strain ATCC 23350 / DSM 7 / BCRC 11601 / CCUG 28519 / NBRC 15535 / NRRL B-14393 / F)</name>
    <dbReference type="NCBI Taxonomy" id="692420"/>
    <lineage>
        <taxon>Bacteria</taxon>
        <taxon>Bacillati</taxon>
        <taxon>Bacillota</taxon>
        <taxon>Bacilli</taxon>
        <taxon>Bacillales</taxon>
        <taxon>Bacillaceae</taxon>
        <taxon>Bacillus</taxon>
        <taxon>Bacillus amyloliquefaciens group</taxon>
    </lineage>
</organism>
<dbReference type="AlphaFoldDB" id="A0A9P1NIT5"/>
<name>A0A9P1NIT5_BACAS</name>
<evidence type="ECO:0000313" key="3">
    <source>
        <dbReference type="Proteomes" id="UP000006562"/>
    </source>
</evidence>
<feature type="region of interest" description="Disordered" evidence="1">
    <location>
        <begin position="96"/>
        <end position="120"/>
    </location>
</feature>
<evidence type="ECO:0000256" key="1">
    <source>
        <dbReference type="SAM" id="MobiDB-lite"/>
    </source>
</evidence>
<dbReference type="EMBL" id="FN597644">
    <property type="protein sequence ID" value="CBI43765.1"/>
    <property type="molecule type" value="Genomic_DNA"/>
</dbReference>
<reference evidence="2 3" key="1">
    <citation type="journal article" date="2011" name="Int. J. Syst. Evol. Microbiol.">
        <title>Relationship of Bacillus amyloliquefaciens clades associated with strains DSM 7T and FZB42T: a proposal for Bacillus amyloliquefaciens subsp. amyloliquefaciens subsp. nov. and Bacillus amyloliquefaciens subsp. plantarum subsp. nov. based on complete genome sequence comparisons.</title>
        <authorList>
            <person name="Borriss R."/>
            <person name="Chen X.H."/>
            <person name="Rueckert C."/>
            <person name="Blom J."/>
            <person name="Becker A."/>
            <person name="Baumgarth B."/>
            <person name="Fan B."/>
            <person name="Pukall R."/>
            <person name="Schumann P."/>
            <person name="Sproer C."/>
            <person name="Junge H."/>
            <person name="Vater J."/>
            <person name="Puhler A."/>
            <person name="Klenk H.P."/>
        </authorList>
    </citation>
    <scope>NUCLEOTIDE SEQUENCE [LARGE SCALE GENOMIC DNA]</scope>
    <source>
        <strain evidence="3">DSM 7</strain>
    </source>
</reference>
<proteinExistence type="predicted"/>
<gene>
    <name evidence="2" type="primary">ysnD</name>
    <name evidence="2" type="ordered locus">BAMF_2639</name>
</gene>
<feature type="region of interest" description="Disordered" evidence="1">
    <location>
        <begin position="41"/>
        <end position="62"/>
    </location>
</feature>
<sequence length="120" mass="12410">MSDVMNKMLSGMQGLPPGFPPLPVLPPQSYYPPAPMHTAPYQAGPSFQQGFPPSGYGQQTPQSTLAFSGQQFVPYPYTSGYYGQTFSDVGGSLGTGTHPGALGGGFSGGHTGFSAPSGFR</sequence>
<protein>
    <submittedName>
        <fullName evidence="2">YsnD</fullName>
    </submittedName>
</protein>
<evidence type="ECO:0000313" key="2">
    <source>
        <dbReference type="EMBL" id="CBI43765.1"/>
    </source>
</evidence>
<dbReference type="KEGG" id="bao:BAMF_2639"/>
<accession>A0A9P1NIT5</accession>
<keyword evidence="3" id="KW-1185">Reference proteome</keyword>
<dbReference type="Proteomes" id="UP000006562">
    <property type="component" value="Chromosome"/>
</dbReference>
<feature type="compositionally biased region" description="Polar residues" evidence="1">
    <location>
        <begin position="45"/>
        <end position="62"/>
    </location>
</feature>